<dbReference type="Pfam" id="PF01381">
    <property type="entry name" value="HTH_3"/>
    <property type="match status" value="1"/>
</dbReference>
<evidence type="ECO:0000259" key="1">
    <source>
        <dbReference type="PROSITE" id="PS50943"/>
    </source>
</evidence>
<sequence>MERKDIDWLNHGGIRDASLAGDFGTVIRQARRLAGVTQIFLAEQTGLSQSAISRLESAGGGDYSMKTLASLAECLGVPLGLVGLADRTKGIPVQRRELLAAGLAAALTPALADPPGPTRPEPGQAGALRLVTASYRRLDATTPSSELAETVQGHLRLVQTLARSADTGIRPELASVGSEAASFTAWLAWDMADHGSARRWYGSAVKAARSSGDTLLTAYQIGSLASFEAEAGTPSEALRLVTSARHQAGDAPPAVAVAWLSSIEAVAHAAQGDTKAYERALRATERAATRCGAGPAPWPWIFAFDERKVAACRVACAGKLGPGRRPQLTETDITTALSSAHDKQRALLHLDVAGRQLSARNVEEAFTIASHALTEGLRLRSGRIVEKARHLRRRLTQPITATSVAEFDHLLHSAYL</sequence>
<dbReference type="Proteomes" id="UP000660975">
    <property type="component" value="Unassembled WGS sequence"/>
</dbReference>
<keyword evidence="4" id="KW-1185">Reference proteome</keyword>
<feature type="domain" description="HTH cro/C1-type" evidence="1">
    <location>
        <begin position="27"/>
        <end position="82"/>
    </location>
</feature>
<organism evidence="3 5">
    <name type="scientific">Streptomyces gougerotii</name>
    <dbReference type="NCBI Taxonomy" id="53448"/>
    <lineage>
        <taxon>Bacteria</taxon>
        <taxon>Bacillati</taxon>
        <taxon>Actinomycetota</taxon>
        <taxon>Actinomycetes</taxon>
        <taxon>Kitasatosporales</taxon>
        <taxon>Streptomycetaceae</taxon>
        <taxon>Streptomyces</taxon>
        <taxon>Streptomyces diastaticus group</taxon>
    </lineage>
</organism>
<dbReference type="SMART" id="SM00530">
    <property type="entry name" value="HTH_XRE"/>
    <property type="match status" value="1"/>
</dbReference>
<dbReference type="InterPro" id="IPR001387">
    <property type="entry name" value="Cro/C1-type_HTH"/>
</dbReference>
<dbReference type="RefSeq" id="WP_229842410.1">
    <property type="nucleotide sequence ID" value="NZ_BLLO01000025.1"/>
</dbReference>
<reference evidence="2 4" key="2">
    <citation type="submission" date="2020-02" db="EMBL/GenBank/DDBJ databases">
        <title>Whole genome shotgun sequence of Streptomyces gougerotii NBRC 13043.</title>
        <authorList>
            <person name="Ichikawa N."/>
            <person name="Komaki H."/>
            <person name="Tamura T."/>
        </authorList>
    </citation>
    <scope>NUCLEOTIDE SEQUENCE [LARGE SCALE GENOMIC DNA]</scope>
    <source>
        <strain evidence="2 4">NBRC 13043</strain>
    </source>
</reference>
<evidence type="ECO:0000313" key="5">
    <source>
        <dbReference type="Proteomes" id="UP000660975"/>
    </source>
</evidence>
<reference evidence="3" key="1">
    <citation type="journal article" date="2014" name="Int. J. Syst. Evol. Microbiol.">
        <title>Complete genome sequence of Corynebacterium casei LMG S-19264T (=DSM 44701T), isolated from a smear-ripened cheese.</title>
        <authorList>
            <consortium name="US DOE Joint Genome Institute (JGI-PGF)"/>
            <person name="Walter F."/>
            <person name="Albersmeier A."/>
            <person name="Kalinowski J."/>
            <person name="Ruckert C."/>
        </authorList>
    </citation>
    <scope>NUCLEOTIDE SEQUENCE</scope>
    <source>
        <strain evidence="3">JCM 4136</strain>
    </source>
</reference>
<protein>
    <recommendedName>
        <fullName evidence="1">HTH cro/C1-type domain-containing protein</fullName>
    </recommendedName>
</protein>
<dbReference type="InterPro" id="IPR010982">
    <property type="entry name" value="Lambda_DNA-bd_dom_sf"/>
</dbReference>
<reference evidence="3" key="3">
    <citation type="submission" date="2020-09" db="EMBL/GenBank/DDBJ databases">
        <authorList>
            <person name="Sun Q."/>
            <person name="Ohkuma M."/>
        </authorList>
    </citation>
    <scope>NUCLEOTIDE SEQUENCE</scope>
    <source>
        <strain evidence="3">JCM 4136</strain>
    </source>
</reference>
<evidence type="ECO:0000313" key="4">
    <source>
        <dbReference type="Proteomes" id="UP000480804"/>
    </source>
</evidence>
<gene>
    <name evidence="3" type="ORF">GCM10010227_34570</name>
    <name evidence="2" type="ORF">Sgou_48600</name>
</gene>
<accession>A0A8H9HQP4</accession>
<dbReference type="Proteomes" id="UP000480804">
    <property type="component" value="Unassembled WGS sequence"/>
</dbReference>
<proteinExistence type="predicted"/>
<dbReference type="GO" id="GO:0003677">
    <property type="term" value="F:DNA binding"/>
    <property type="evidence" value="ECO:0007669"/>
    <property type="project" value="InterPro"/>
</dbReference>
<evidence type="ECO:0000313" key="2">
    <source>
        <dbReference type="EMBL" id="GFH80190.1"/>
    </source>
</evidence>
<dbReference type="EMBL" id="BLLO01000025">
    <property type="protein sequence ID" value="GFH80190.1"/>
    <property type="molecule type" value="Genomic_DNA"/>
</dbReference>
<name>A0A8H9HQP4_9ACTN</name>
<evidence type="ECO:0000313" key="3">
    <source>
        <dbReference type="EMBL" id="GGU77475.1"/>
    </source>
</evidence>
<dbReference type="EMBL" id="BMSC01000010">
    <property type="protein sequence ID" value="GGU77475.1"/>
    <property type="molecule type" value="Genomic_DNA"/>
</dbReference>
<dbReference type="Gene3D" id="1.10.260.40">
    <property type="entry name" value="lambda repressor-like DNA-binding domains"/>
    <property type="match status" value="1"/>
</dbReference>
<comment type="caution">
    <text evidence="3">The sequence shown here is derived from an EMBL/GenBank/DDBJ whole genome shotgun (WGS) entry which is preliminary data.</text>
</comment>
<dbReference type="CDD" id="cd00093">
    <property type="entry name" value="HTH_XRE"/>
    <property type="match status" value="1"/>
</dbReference>
<dbReference type="AlphaFoldDB" id="A0A8H9HQP4"/>
<dbReference type="SUPFAM" id="SSF47413">
    <property type="entry name" value="lambda repressor-like DNA-binding domains"/>
    <property type="match status" value="1"/>
</dbReference>
<dbReference type="PROSITE" id="PS50943">
    <property type="entry name" value="HTH_CROC1"/>
    <property type="match status" value="1"/>
</dbReference>